<reference evidence="13 14" key="1">
    <citation type="journal article" date="2020" name="Front. Plant Sci.">
        <title>Isolation of Rhizosphere Bacteria That Improve Quality and Water Stress Tolerance in Greenhouse Ornamentals.</title>
        <authorList>
            <person name="Nordstedt N.P."/>
            <person name="Jones M.L."/>
        </authorList>
    </citation>
    <scope>NUCLEOTIDE SEQUENCE [LARGE SCALE GENOMIC DNA]</scope>
    <source>
        <strain evidence="13 14">C2F7</strain>
    </source>
</reference>
<protein>
    <recommendedName>
        <fullName evidence="4 8">UDP-glucose 6-dehydrogenase</fullName>
        <ecNumber evidence="3 8">1.1.1.22</ecNumber>
    </recommendedName>
</protein>
<feature type="binding site" evidence="11">
    <location>
        <position position="158"/>
    </location>
    <ligand>
        <name>NAD(+)</name>
        <dbReference type="ChEBI" id="CHEBI:57540"/>
    </ligand>
</feature>
<feature type="binding site" evidence="11">
    <location>
        <position position="334"/>
    </location>
    <ligand>
        <name>NAD(+)</name>
        <dbReference type="ChEBI" id="CHEBI:57540"/>
    </ligand>
</feature>
<evidence type="ECO:0000256" key="8">
    <source>
        <dbReference type="PIRNR" id="PIRNR000124"/>
    </source>
</evidence>
<dbReference type="Gene3D" id="3.40.50.720">
    <property type="entry name" value="NAD(P)-binding Rossmann-like Domain"/>
    <property type="match status" value="2"/>
</dbReference>
<dbReference type="InterPro" id="IPR014026">
    <property type="entry name" value="UDP-Glc/GDP-Man_DH_dimer"/>
</dbReference>
<feature type="binding site" evidence="11">
    <location>
        <position position="30"/>
    </location>
    <ligand>
        <name>NAD(+)</name>
        <dbReference type="ChEBI" id="CHEBI:57540"/>
    </ligand>
</feature>
<accession>A0AAJ3FUX4</accession>
<dbReference type="InterPro" id="IPR028357">
    <property type="entry name" value="UDPglc_DH_bac"/>
</dbReference>
<dbReference type="GO" id="GO:0051287">
    <property type="term" value="F:NAD binding"/>
    <property type="evidence" value="ECO:0007669"/>
    <property type="project" value="InterPro"/>
</dbReference>
<dbReference type="RefSeq" id="WP_116642902.1">
    <property type="nucleotide sequence ID" value="NZ_JABFMS010000002.1"/>
</dbReference>
<comment type="pathway">
    <text evidence="1">Nucleotide-sugar biosynthesis; UDP-alpha-D-glucuronate biosynthesis; UDP-alpha-D-glucuronate from UDP-alpha-D-glucose: step 1/1.</text>
</comment>
<proteinExistence type="inferred from homology"/>
<evidence type="ECO:0000256" key="3">
    <source>
        <dbReference type="ARBA" id="ARBA00012954"/>
    </source>
</evidence>
<feature type="binding site" evidence="10">
    <location>
        <begin position="155"/>
        <end position="158"/>
    </location>
    <ligand>
        <name>substrate</name>
    </ligand>
</feature>
<feature type="domain" description="UDP-glucose/GDP-mannose dehydrogenase C-terminal" evidence="12">
    <location>
        <begin position="320"/>
        <end position="424"/>
    </location>
</feature>
<dbReference type="NCBIfam" id="TIGR03026">
    <property type="entry name" value="NDP-sugDHase"/>
    <property type="match status" value="1"/>
</dbReference>
<dbReference type="InterPro" id="IPR001732">
    <property type="entry name" value="UDP-Glc/GDP-Man_DH_N"/>
</dbReference>
<dbReference type="EMBL" id="JABFMS010000002">
    <property type="protein sequence ID" value="NUT79793.1"/>
    <property type="molecule type" value="Genomic_DNA"/>
</dbReference>
<dbReference type="Pfam" id="PF00984">
    <property type="entry name" value="UDPG_MGDP_dh"/>
    <property type="match status" value="1"/>
</dbReference>
<feature type="binding site" evidence="11">
    <location>
        <position position="86"/>
    </location>
    <ligand>
        <name>NAD(+)</name>
        <dbReference type="ChEBI" id="CHEBI:57540"/>
    </ligand>
</feature>
<dbReference type="PIRSF" id="PIRSF000124">
    <property type="entry name" value="UDPglc_GDPman_dh"/>
    <property type="match status" value="1"/>
</dbReference>
<dbReference type="PANTHER" id="PTHR43750:SF3">
    <property type="entry name" value="UDP-GLUCOSE 6-DEHYDROGENASE TUAD"/>
    <property type="match status" value="1"/>
</dbReference>
<feature type="binding site" evidence="10">
    <location>
        <position position="263"/>
    </location>
    <ligand>
        <name>substrate</name>
    </ligand>
</feature>
<dbReference type="InterPro" id="IPR036220">
    <property type="entry name" value="UDP-Glc/GDP-Man_DH_C_sf"/>
</dbReference>
<evidence type="ECO:0000256" key="6">
    <source>
        <dbReference type="ARBA" id="ARBA00023027"/>
    </source>
</evidence>
<dbReference type="Pfam" id="PF03720">
    <property type="entry name" value="UDPG_MGDP_dh_C"/>
    <property type="match status" value="1"/>
</dbReference>
<evidence type="ECO:0000256" key="7">
    <source>
        <dbReference type="ARBA" id="ARBA00047473"/>
    </source>
</evidence>
<keyword evidence="6 8" id="KW-0520">NAD</keyword>
<comment type="similarity">
    <text evidence="2 8">Belongs to the UDP-glucose/GDP-mannose dehydrogenase family.</text>
</comment>
<dbReference type="Gene3D" id="1.20.5.100">
    <property type="entry name" value="Cytochrome c1, transmembrane anchor, C-terminal"/>
    <property type="match status" value="1"/>
</dbReference>
<evidence type="ECO:0000256" key="4">
    <source>
        <dbReference type="ARBA" id="ARBA00015132"/>
    </source>
</evidence>
<dbReference type="PROSITE" id="PS51257">
    <property type="entry name" value="PROKAR_LIPOPROTEIN"/>
    <property type="match status" value="1"/>
</dbReference>
<evidence type="ECO:0000313" key="14">
    <source>
        <dbReference type="Proteomes" id="UP000562723"/>
    </source>
</evidence>
<dbReference type="PANTHER" id="PTHR43750">
    <property type="entry name" value="UDP-GLUCOSE 6-DEHYDROGENASE TUAD"/>
    <property type="match status" value="1"/>
</dbReference>
<dbReference type="InterPro" id="IPR036291">
    <property type="entry name" value="NAD(P)-bd_dom_sf"/>
</dbReference>
<feature type="binding site" evidence="11">
    <location>
        <position position="269"/>
    </location>
    <ligand>
        <name>NAD(+)</name>
        <dbReference type="ChEBI" id="CHEBI:57540"/>
    </ligand>
</feature>
<feature type="binding site" evidence="11">
    <location>
        <position position="121"/>
    </location>
    <ligand>
        <name>NAD(+)</name>
        <dbReference type="ChEBI" id="CHEBI:57540"/>
    </ligand>
</feature>
<dbReference type="AlphaFoldDB" id="A0AAJ3FUX4"/>
<gene>
    <name evidence="13" type="ORF">HNO85_02435</name>
</gene>
<keyword evidence="5 8" id="KW-0560">Oxidoreductase</keyword>
<dbReference type="Pfam" id="PF03721">
    <property type="entry name" value="UDPG_MGDP_dh_N"/>
    <property type="match status" value="1"/>
</dbReference>
<dbReference type="SUPFAM" id="SSF51735">
    <property type="entry name" value="NAD(P)-binding Rossmann-fold domains"/>
    <property type="match status" value="1"/>
</dbReference>
<feature type="binding site" evidence="10">
    <location>
        <begin position="255"/>
        <end position="259"/>
    </location>
    <ligand>
        <name>substrate</name>
    </ligand>
</feature>
<dbReference type="GO" id="GO:0003979">
    <property type="term" value="F:UDP-glucose 6-dehydrogenase activity"/>
    <property type="evidence" value="ECO:0007669"/>
    <property type="project" value="UniProtKB-EC"/>
</dbReference>
<evidence type="ECO:0000256" key="5">
    <source>
        <dbReference type="ARBA" id="ARBA00023002"/>
    </source>
</evidence>
<dbReference type="GO" id="GO:0000271">
    <property type="term" value="P:polysaccharide biosynthetic process"/>
    <property type="evidence" value="ECO:0007669"/>
    <property type="project" value="InterPro"/>
</dbReference>
<feature type="binding site" evidence="11">
    <location>
        <position position="35"/>
    </location>
    <ligand>
        <name>NAD(+)</name>
        <dbReference type="ChEBI" id="CHEBI:57540"/>
    </ligand>
</feature>
<evidence type="ECO:0000256" key="1">
    <source>
        <dbReference type="ARBA" id="ARBA00004701"/>
    </source>
</evidence>
<dbReference type="InterPro" id="IPR008927">
    <property type="entry name" value="6-PGluconate_DH-like_C_sf"/>
</dbReference>
<evidence type="ECO:0000259" key="12">
    <source>
        <dbReference type="SMART" id="SM00984"/>
    </source>
</evidence>
<dbReference type="EC" id="1.1.1.22" evidence="3 8"/>
<evidence type="ECO:0000313" key="13">
    <source>
        <dbReference type="EMBL" id="NUT79793.1"/>
    </source>
</evidence>
<sequence length="447" mass="49027">MKITVFGSGYVGLVTGACLADVGHSVMCIDINKEKIDALNRGIIPIYEPGLDELIFNNVQAGRLKFSTDAAEGVGHGYLQFIAVGTPPDEDGKADLQYVLAVAKTIGLHMSSEKLIIDKSTVPVGTADQVKAVVQHELDVRGKVIAFNVCSNPEFLKEGAAIDDFTKGPRIIVGTDSEKVAEDMRYCYAPYNRNHDKIMFMDIRSAELTKYAANSMLATKISFMNELANLAECLDADIESVRLGIGSDPRIGYHFIYPGCGYGGSCFPKDVQALARTAQEAGYQPELLLAVEAVNNRQKDILFKKLIQAFDGQLKGKCIALWGLAFKPNTDDMRDAPSRTLMEALWAAGASVKAHDPEAMEECKRIYGVRDDLVLCASREDAVEGTDALVICTEWKAYRALEPEWLKRTLRYPIVVDGRNVFNPAEMAQAGLLYFAIGRGISGRDYQ</sequence>
<dbReference type="SUPFAM" id="SSF52413">
    <property type="entry name" value="UDP-glucose/GDP-mannose dehydrogenase C-terminal domain"/>
    <property type="match status" value="1"/>
</dbReference>
<feature type="binding site" evidence="10">
    <location>
        <position position="210"/>
    </location>
    <ligand>
        <name>substrate</name>
    </ligand>
</feature>
<evidence type="ECO:0000256" key="11">
    <source>
        <dbReference type="PIRSR" id="PIRSR500134-3"/>
    </source>
</evidence>
<dbReference type="InterPro" id="IPR014027">
    <property type="entry name" value="UDP-Glc/GDP-Man_DH_C"/>
</dbReference>
<name>A0AAJ3FUX4_9PSED</name>
<dbReference type="Proteomes" id="UP000562723">
    <property type="component" value="Unassembled WGS sequence"/>
</dbReference>
<dbReference type="SUPFAM" id="SSF48179">
    <property type="entry name" value="6-phosphogluconate dehydrogenase C-terminal domain-like"/>
    <property type="match status" value="1"/>
</dbReference>
<feature type="active site" description="Nucleophile" evidence="9">
    <location>
        <position position="266"/>
    </location>
</feature>
<organism evidence="13 14">
    <name type="scientific">Pseudomonas brassicacearum</name>
    <dbReference type="NCBI Taxonomy" id="930166"/>
    <lineage>
        <taxon>Bacteria</taxon>
        <taxon>Pseudomonadati</taxon>
        <taxon>Pseudomonadota</taxon>
        <taxon>Gammaproteobacteria</taxon>
        <taxon>Pseudomonadales</taxon>
        <taxon>Pseudomonadaceae</taxon>
        <taxon>Pseudomonas</taxon>
    </lineage>
</organism>
<evidence type="ECO:0000256" key="9">
    <source>
        <dbReference type="PIRSR" id="PIRSR500134-1"/>
    </source>
</evidence>
<comment type="catalytic activity">
    <reaction evidence="7 8">
        <text>UDP-alpha-D-glucose + 2 NAD(+) + H2O = UDP-alpha-D-glucuronate + 2 NADH + 3 H(+)</text>
        <dbReference type="Rhea" id="RHEA:23596"/>
        <dbReference type="ChEBI" id="CHEBI:15377"/>
        <dbReference type="ChEBI" id="CHEBI:15378"/>
        <dbReference type="ChEBI" id="CHEBI:57540"/>
        <dbReference type="ChEBI" id="CHEBI:57945"/>
        <dbReference type="ChEBI" id="CHEBI:58052"/>
        <dbReference type="ChEBI" id="CHEBI:58885"/>
        <dbReference type="EC" id="1.1.1.22"/>
    </reaction>
</comment>
<dbReference type="InterPro" id="IPR017476">
    <property type="entry name" value="UDP-Glc/GDP-Man"/>
</dbReference>
<evidence type="ECO:0000256" key="10">
    <source>
        <dbReference type="PIRSR" id="PIRSR500134-2"/>
    </source>
</evidence>
<evidence type="ECO:0000256" key="2">
    <source>
        <dbReference type="ARBA" id="ARBA00006601"/>
    </source>
</evidence>
<comment type="caution">
    <text evidence="13">The sequence shown here is derived from an EMBL/GenBank/DDBJ whole genome shotgun (WGS) entry which is preliminary data.</text>
</comment>
<feature type="binding site" evidence="10">
    <location>
        <position position="327"/>
    </location>
    <ligand>
        <name>substrate</name>
    </ligand>
</feature>
<dbReference type="SMART" id="SM00984">
    <property type="entry name" value="UDPG_MGDP_dh_C"/>
    <property type="match status" value="1"/>
</dbReference>
<dbReference type="PIRSF" id="PIRSF500134">
    <property type="entry name" value="UDPglc_DH_bac"/>
    <property type="match status" value="1"/>
</dbReference>